<keyword evidence="2" id="KW-0943">RNA-mediated gene silencing</keyword>
<gene>
    <name evidence="4" type="ORF">g.6650</name>
</gene>
<dbReference type="EMBL" id="GGMR01009018">
    <property type="protein sequence ID" value="MBY21637.1"/>
    <property type="molecule type" value="Transcribed_RNA"/>
</dbReference>
<evidence type="ECO:0000313" key="4">
    <source>
        <dbReference type="EMBL" id="MBY21637.1"/>
    </source>
</evidence>
<organism evidence="4">
    <name type="scientific">Schizaphis graminum</name>
    <name type="common">Green bug aphid</name>
    <dbReference type="NCBI Taxonomy" id="13262"/>
    <lineage>
        <taxon>Eukaryota</taxon>
        <taxon>Metazoa</taxon>
        <taxon>Ecdysozoa</taxon>
        <taxon>Arthropoda</taxon>
        <taxon>Hexapoda</taxon>
        <taxon>Insecta</taxon>
        <taxon>Pterygota</taxon>
        <taxon>Neoptera</taxon>
        <taxon>Paraneoptera</taxon>
        <taxon>Hemiptera</taxon>
        <taxon>Sternorrhyncha</taxon>
        <taxon>Aphidomorpha</taxon>
        <taxon>Aphidoidea</taxon>
        <taxon>Aphididae</taxon>
        <taxon>Aphidini</taxon>
        <taxon>Schizaphis</taxon>
    </lineage>
</organism>
<name>A0A2S2NWV6_SCHGA</name>
<accession>A0A2S2NWV6</accession>
<feature type="domain" description="Maelstrom" evidence="3">
    <location>
        <begin position="71"/>
        <end position="168"/>
    </location>
</feature>
<evidence type="ECO:0000256" key="2">
    <source>
        <dbReference type="ARBA" id="ARBA00023158"/>
    </source>
</evidence>
<evidence type="ECO:0000256" key="1">
    <source>
        <dbReference type="ARBA" id="ARBA00007057"/>
    </source>
</evidence>
<dbReference type="GO" id="GO:0060964">
    <property type="term" value="P:regulation of miRNA-mediated gene silencing"/>
    <property type="evidence" value="ECO:0007669"/>
    <property type="project" value="InterPro"/>
</dbReference>
<protein>
    <recommendedName>
        <fullName evidence="3">Maelstrom domain-containing protein</fullName>
    </recommendedName>
</protein>
<dbReference type="Pfam" id="PF13017">
    <property type="entry name" value="Maelstrom"/>
    <property type="match status" value="1"/>
</dbReference>
<dbReference type="GO" id="GO:0031047">
    <property type="term" value="P:regulatory ncRNA-mediated gene silencing"/>
    <property type="evidence" value="ECO:0007669"/>
    <property type="project" value="UniProtKB-KW"/>
</dbReference>
<evidence type="ECO:0000259" key="3">
    <source>
        <dbReference type="Pfam" id="PF13017"/>
    </source>
</evidence>
<comment type="similarity">
    <text evidence="1">Belongs to the maelstrom family.</text>
</comment>
<sequence>MGFLAHIIKLLVFDGIINKTDVGEGTLDLPYLYTLESSKDEYNIRKTINSLERLYSTAFPEVNAELVKSTFKIAKADQLLVEIKKKMNLPLDEWNYDGVNVEVGEINYFVSILEYNYYVDYICCKYHETRYNRINVKCSKSRVIRWMVNIFDHINTYTDLNLIPGRHVATTLRDGSSLMIENAHLPLTAAELNLNRNTSYDDNILPNSIISP</sequence>
<dbReference type="AlphaFoldDB" id="A0A2S2NWV6"/>
<reference evidence="4" key="1">
    <citation type="submission" date="2018-04" db="EMBL/GenBank/DDBJ databases">
        <title>Transcriptome of Schizaphis graminum biotype I.</title>
        <authorList>
            <person name="Scully E.D."/>
            <person name="Geib S.M."/>
            <person name="Palmer N.A."/>
            <person name="Koch K."/>
            <person name="Bradshaw J."/>
            <person name="Heng-Moss T."/>
            <person name="Sarath G."/>
        </authorList>
    </citation>
    <scope>NUCLEOTIDE SEQUENCE</scope>
</reference>
<dbReference type="InterPro" id="IPR024970">
    <property type="entry name" value="Maelstrom"/>
</dbReference>
<proteinExistence type="inferred from homology"/>